<dbReference type="SUPFAM" id="SSF46689">
    <property type="entry name" value="Homeodomain-like"/>
    <property type="match status" value="1"/>
</dbReference>
<dbReference type="InterPro" id="IPR003593">
    <property type="entry name" value="AAA+_ATPase"/>
</dbReference>
<keyword evidence="4" id="KW-0238">DNA-binding</keyword>
<evidence type="ECO:0000256" key="4">
    <source>
        <dbReference type="ARBA" id="ARBA00023125"/>
    </source>
</evidence>
<dbReference type="PROSITE" id="PS00688">
    <property type="entry name" value="SIGMA54_INTERACT_3"/>
    <property type="match status" value="1"/>
</dbReference>
<dbReference type="Gene3D" id="1.10.8.60">
    <property type="match status" value="1"/>
</dbReference>
<name>A0ABV9QQF5_9FIRM</name>
<dbReference type="RefSeq" id="WP_379788443.1">
    <property type="nucleotide sequence ID" value="NZ_JBHSHL010000025.1"/>
</dbReference>
<protein>
    <submittedName>
        <fullName evidence="8">Sigma-54 interaction domain-containing protein</fullName>
    </submittedName>
</protein>
<dbReference type="EMBL" id="JBHSHL010000025">
    <property type="protein sequence ID" value="MFC4804914.1"/>
    <property type="molecule type" value="Genomic_DNA"/>
</dbReference>
<evidence type="ECO:0000259" key="6">
    <source>
        <dbReference type="PROSITE" id="PS50045"/>
    </source>
</evidence>
<dbReference type="SUPFAM" id="SSF52540">
    <property type="entry name" value="P-loop containing nucleoside triphosphate hydrolases"/>
    <property type="match status" value="1"/>
</dbReference>
<dbReference type="CDD" id="cd00009">
    <property type="entry name" value="AAA"/>
    <property type="match status" value="1"/>
</dbReference>
<feature type="domain" description="Sigma-54 factor interaction" evidence="6">
    <location>
        <begin position="153"/>
        <end position="383"/>
    </location>
</feature>
<evidence type="ECO:0000313" key="8">
    <source>
        <dbReference type="EMBL" id="MFC4804914.1"/>
    </source>
</evidence>
<proteinExistence type="predicted"/>
<dbReference type="InterPro" id="IPR002197">
    <property type="entry name" value="HTH_Fis"/>
</dbReference>
<dbReference type="InterPro" id="IPR013767">
    <property type="entry name" value="PAS_fold"/>
</dbReference>
<dbReference type="PROSITE" id="PS00675">
    <property type="entry name" value="SIGMA54_INTERACT_1"/>
    <property type="match status" value="1"/>
</dbReference>
<dbReference type="PANTHER" id="PTHR32071">
    <property type="entry name" value="TRANSCRIPTIONAL REGULATORY PROTEIN"/>
    <property type="match status" value="1"/>
</dbReference>
<dbReference type="InterPro" id="IPR009057">
    <property type="entry name" value="Homeodomain-like_sf"/>
</dbReference>
<accession>A0ABV9QQF5</accession>
<keyword evidence="5" id="KW-0804">Transcription</keyword>
<dbReference type="Gene3D" id="3.30.450.20">
    <property type="entry name" value="PAS domain"/>
    <property type="match status" value="1"/>
</dbReference>
<dbReference type="Gene3D" id="3.40.50.300">
    <property type="entry name" value="P-loop containing nucleotide triphosphate hydrolases"/>
    <property type="match status" value="1"/>
</dbReference>
<dbReference type="InterPro" id="IPR027417">
    <property type="entry name" value="P-loop_NTPase"/>
</dbReference>
<evidence type="ECO:0000259" key="7">
    <source>
        <dbReference type="PROSITE" id="PS50112"/>
    </source>
</evidence>
<dbReference type="PROSITE" id="PS50112">
    <property type="entry name" value="PAS"/>
    <property type="match status" value="1"/>
</dbReference>
<dbReference type="Pfam" id="PF00158">
    <property type="entry name" value="Sigma54_activat"/>
    <property type="match status" value="1"/>
</dbReference>
<evidence type="ECO:0000313" key="9">
    <source>
        <dbReference type="Proteomes" id="UP001595916"/>
    </source>
</evidence>
<sequence length="470" mass="53701">MLEKDENKVKMNSDFLLEMILSDTNELLVFVDKDGIIVELSKAYAEFLKVERSEAIGKHVSDVIENSRMHIVIKTGKAEIEATQKIHGKNMIANRIPVYHNEKIVGAFGRVVFRDTAELYSLSERIKEMEVELNYYKKNFNQSNRSKYTLNDIIGSSIPMMELKNKIQRIAQNNSNILILGESGTGKELYAHAIHDLSARRKYPFICVNCASIPGELLESELFGYEEGAFTGAKKGGKMGLFQAANGGTIFLDEIGELPLNMQVKMLRVLQEREVKKIGSTVTEAVDVRIISATNRNLEKMVDTRDFRSDLYYRLNVVRLVIPPLRDRRQDVPDLVYHFIEKLAGKEEMPFYDISDKAMRMLMNYDWPGNVRELENVIERAGNFVGADGVIGIEHLPLRVTKNVYQTDIRPLGETMGEYEKKVVQEALINCHSNKVLTAKMLGISRTALYEKMNKYGIKSQREKKEDKKR</sequence>
<dbReference type="InterPro" id="IPR025943">
    <property type="entry name" value="Sigma_54_int_dom_ATP-bd_2"/>
</dbReference>
<dbReference type="PANTHER" id="PTHR32071:SF57">
    <property type="entry name" value="C4-DICARBOXYLATE TRANSPORT TRANSCRIPTIONAL REGULATORY PROTEIN DCTD"/>
    <property type="match status" value="1"/>
</dbReference>
<dbReference type="InterPro" id="IPR035965">
    <property type="entry name" value="PAS-like_dom_sf"/>
</dbReference>
<keyword evidence="2" id="KW-0067">ATP-binding</keyword>
<evidence type="ECO:0000256" key="3">
    <source>
        <dbReference type="ARBA" id="ARBA00023015"/>
    </source>
</evidence>
<dbReference type="Pfam" id="PF00989">
    <property type="entry name" value="PAS"/>
    <property type="match status" value="1"/>
</dbReference>
<dbReference type="Gene3D" id="1.10.10.60">
    <property type="entry name" value="Homeodomain-like"/>
    <property type="match status" value="1"/>
</dbReference>
<dbReference type="PRINTS" id="PR01590">
    <property type="entry name" value="HTHFIS"/>
</dbReference>
<evidence type="ECO:0000256" key="2">
    <source>
        <dbReference type="ARBA" id="ARBA00022840"/>
    </source>
</evidence>
<dbReference type="SUPFAM" id="SSF55785">
    <property type="entry name" value="PYP-like sensor domain (PAS domain)"/>
    <property type="match status" value="1"/>
</dbReference>
<keyword evidence="3" id="KW-0805">Transcription regulation</keyword>
<dbReference type="Pfam" id="PF02954">
    <property type="entry name" value="HTH_8"/>
    <property type="match status" value="1"/>
</dbReference>
<dbReference type="InterPro" id="IPR058031">
    <property type="entry name" value="AAA_lid_NorR"/>
</dbReference>
<reference evidence="9" key="1">
    <citation type="journal article" date="2019" name="Int. J. Syst. Evol. Microbiol.">
        <title>The Global Catalogue of Microorganisms (GCM) 10K type strain sequencing project: providing services to taxonomists for standard genome sequencing and annotation.</title>
        <authorList>
            <consortium name="The Broad Institute Genomics Platform"/>
            <consortium name="The Broad Institute Genome Sequencing Center for Infectious Disease"/>
            <person name="Wu L."/>
            <person name="Ma J."/>
        </authorList>
    </citation>
    <scope>NUCLEOTIDE SEQUENCE [LARGE SCALE GENOMIC DNA]</scope>
    <source>
        <strain evidence="9">CCUG 46385</strain>
    </source>
</reference>
<keyword evidence="9" id="KW-1185">Reference proteome</keyword>
<keyword evidence="1" id="KW-0547">Nucleotide-binding</keyword>
<evidence type="ECO:0000256" key="5">
    <source>
        <dbReference type="ARBA" id="ARBA00023163"/>
    </source>
</evidence>
<dbReference type="InterPro" id="IPR002078">
    <property type="entry name" value="Sigma_54_int"/>
</dbReference>
<dbReference type="InterPro" id="IPR025944">
    <property type="entry name" value="Sigma_54_int_dom_CS"/>
</dbReference>
<dbReference type="InterPro" id="IPR000014">
    <property type="entry name" value="PAS"/>
</dbReference>
<dbReference type="CDD" id="cd00130">
    <property type="entry name" value="PAS"/>
    <property type="match status" value="1"/>
</dbReference>
<dbReference type="SMART" id="SM00382">
    <property type="entry name" value="AAA"/>
    <property type="match status" value="1"/>
</dbReference>
<gene>
    <name evidence="8" type="ORF">ACFO4R_07445</name>
</gene>
<dbReference type="PROSITE" id="PS00676">
    <property type="entry name" value="SIGMA54_INTERACT_2"/>
    <property type="match status" value="1"/>
</dbReference>
<dbReference type="InterPro" id="IPR025662">
    <property type="entry name" value="Sigma_54_int_dom_ATP-bd_1"/>
</dbReference>
<dbReference type="Proteomes" id="UP001595916">
    <property type="component" value="Unassembled WGS sequence"/>
</dbReference>
<comment type="caution">
    <text evidence="8">The sequence shown here is derived from an EMBL/GenBank/DDBJ whole genome shotgun (WGS) entry which is preliminary data.</text>
</comment>
<evidence type="ECO:0000256" key="1">
    <source>
        <dbReference type="ARBA" id="ARBA00022741"/>
    </source>
</evidence>
<dbReference type="Pfam" id="PF25601">
    <property type="entry name" value="AAA_lid_14"/>
    <property type="match status" value="1"/>
</dbReference>
<feature type="domain" description="PAS" evidence="7">
    <location>
        <begin position="13"/>
        <end position="64"/>
    </location>
</feature>
<organism evidence="8 9">
    <name type="scientific">Filifactor villosus</name>
    <dbReference type="NCBI Taxonomy" id="29374"/>
    <lineage>
        <taxon>Bacteria</taxon>
        <taxon>Bacillati</taxon>
        <taxon>Bacillota</taxon>
        <taxon>Clostridia</taxon>
        <taxon>Peptostreptococcales</taxon>
        <taxon>Filifactoraceae</taxon>
        <taxon>Filifactor</taxon>
    </lineage>
</organism>
<dbReference type="PROSITE" id="PS50045">
    <property type="entry name" value="SIGMA54_INTERACT_4"/>
    <property type="match status" value="1"/>
</dbReference>